<evidence type="ECO:0000313" key="2">
    <source>
        <dbReference type="Proteomes" id="UP000013201"/>
    </source>
</evidence>
<keyword evidence="2" id="KW-1185">Reference proteome</keyword>
<dbReference type="AlphaFoldDB" id="N1MTE4"/>
<dbReference type="EMBL" id="CAVK010000155">
    <property type="protein sequence ID" value="CCW18942.1"/>
    <property type="molecule type" value="Genomic_DNA"/>
</dbReference>
<proteinExistence type="predicted"/>
<evidence type="ECO:0000313" key="1">
    <source>
        <dbReference type="EMBL" id="CCW18942.1"/>
    </source>
</evidence>
<gene>
    <name evidence="1" type="ORF">EBBID32_32990</name>
</gene>
<dbReference type="Proteomes" id="UP000013201">
    <property type="component" value="Unassembled WGS sequence"/>
</dbReference>
<protein>
    <submittedName>
        <fullName evidence="1">Uncharacterized protein</fullName>
    </submittedName>
</protein>
<name>N1MTE4_9SPHN</name>
<organism evidence="1 2">
    <name type="scientific">Sphingobium indicum BiD32</name>
    <dbReference type="NCBI Taxonomy" id="1301087"/>
    <lineage>
        <taxon>Bacteria</taxon>
        <taxon>Pseudomonadati</taxon>
        <taxon>Pseudomonadota</taxon>
        <taxon>Alphaproteobacteria</taxon>
        <taxon>Sphingomonadales</taxon>
        <taxon>Sphingomonadaceae</taxon>
        <taxon>Sphingobium</taxon>
    </lineage>
</organism>
<sequence length="85" mass="9281">MTEPSGTPFLLIVFDTAQATFSVEGPVSDDRAWQAAIAAACVDRATVGYHACLDGGARMWRRTAAQEFRERTGYRRVAMGSIVQI</sequence>
<reference evidence="1 2" key="1">
    <citation type="submission" date="2013-03" db="EMBL/GenBank/DDBJ databases">
        <authorList>
            <person name="Le V."/>
        </authorList>
    </citation>
    <scope>NUCLEOTIDE SEQUENCE [LARGE SCALE GENOMIC DNA]</scope>
    <source>
        <strain evidence="1 2">BiD32</strain>
    </source>
</reference>
<accession>N1MTE4</accession>
<comment type="caution">
    <text evidence="1">The sequence shown here is derived from an EMBL/GenBank/DDBJ whole genome shotgun (WGS) entry which is preliminary data.</text>
</comment>
<reference evidence="2" key="2">
    <citation type="submission" date="2013-04" db="EMBL/GenBank/DDBJ databases">
        <title>Bisphenol A degrading Sphingobium sp. strain BiD32.</title>
        <authorList>
            <person name="Nielsen J.L."/>
            <person name="Zhou N.A."/>
            <person name="Kjeldal H."/>
        </authorList>
    </citation>
    <scope>NUCLEOTIDE SEQUENCE [LARGE SCALE GENOMIC DNA]</scope>
    <source>
        <strain evidence="2">BiD32</strain>
    </source>
</reference>
<dbReference type="RefSeq" id="WP_006960553.1">
    <property type="nucleotide sequence ID" value="NZ_CAVK010000155.1"/>
</dbReference>